<name>A0A423X2C8_9PEZI</name>
<feature type="compositionally biased region" description="Basic and acidic residues" evidence="1">
    <location>
        <begin position="52"/>
        <end position="68"/>
    </location>
</feature>
<feature type="region of interest" description="Disordered" evidence="1">
    <location>
        <begin position="1"/>
        <end position="30"/>
    </location>
</feature>
<feature type="compositionally biased region" description="Basic and acidic residues" evidence="1">
    <location>
        <begin position="74"/>
        <end position="84"/>
    </location>
</feature>
<dbReference type="Pfam" id="PF19086">
    <property type="entry name" value="Terpene_syn_C_2"/>
    <property type="match status" value="1"/>
</dbReference>
<keyword evidence="3" id="KW-1185">Reference proteome</keyword>
<evidence type="ECO:0000313" key="2">
    <source>
        <dbReference type="EMBL" id="ROW09901.1"/>
    </source>
</evidence>
<dbReference type="Proteomes" id="UP000285146">
    <property type="component" value="Unassembled WGS sequence"/>
</dbReference>
<feature type="compositionally biased region" description="Basic residues" evidence="1">
    <location>
        <begin position="717"/>
        <end position="726"/>
    </location>
</feature>
<feature type="region of interest" description="Disordered" evidence="1">
    <location>
        <begin position="703"/>
        <end position="726"/>
    </location>
</feature>
<feature type="region of interest" description="Disordered" evidence="1">
    <location>
        <begin position="45"/>
        <end position="94"/>
    </location>
</feature>
<evidence type="ECO:0000313" key="3">
    <source>
        <dbReference type="Proteomes" id="UP000285146"/>
    </source>
</evidence>
<protein>
    <submittedName>
        <fullName evidence="2">Uncharacterized protein</fullName>
    </submittedName>
</protein>
<dbReference type="Gene3D" id="1.10.600.10">
    <property type="entry name" value="Farnesyl Diphosphate Synthase"/>
    <property type="match status" value="1"/>
</dbReference>
<proteinExistence type="predicted"/>
<dbReference type="OrthoDB" id="2861623at2759"/>
<gene>
    <name evidence="2" type="ORF">VPNG_06359</name>
</gene>
<dbReference type="STRING" id="1230097.A0A423X2C8"/>
<dbReference type="SUPFAM" id="SSF48576">
    <property type="entry name" value="Terpenoid synthases"/>
    <property type="match status" value="1"/>
</dbReference>
<comment type="caution">
    <text evidence="2">The sequence shown here is derived from an EMBL/GenBank/DDBJ whole genome shotgun (WGS) entry which is preliminary data.</text>
</comment>
<feature type="compositionally biased region" description="Polar residues" evidence="1">
    <location>
        <begin position="13"/>
        <end position="25"/>
    </location>
</feature>
<accession>A0A423X2C8</accession>
<evidence type="ECO:0000256" key="1">
    <source>
        <dbReference type="SAM" id="MobiDB-lite"/>
    </source>
</evidence>
<dbReference type="InParanoid" id="A0A423X2C8"/>
<sequence>MESGSSPQPPNSPDTAVQQRATGSPHTLPIQLKRVAELALAQAALLQGQGHRSPEEKAEATHQPESPREPANGHNDDISDHPLDDDLGSAQAPINLEDRDEGVELIYFKRAGENPYIPMPRVKDVSVLIPSVDKILPSWPKPAVNNLLDSFKTEFEEQNAGRVRSLWLCGDDYQKLIDSDPVGLACQLWPDADDKELRMATDLVIWATSWNILLKTSGPMYHHAFKSRIDWFKLRVDMAAESVWVSYGDEVDRPDLTDESLDCYDARKVIDRVFSFMNDVYGQESLVVMDSFADAVCAYMDATGAATRLWAKGEVLTPDDYREKCMGRGHISPLVMLPPVKGYAWDPYSSDSYDELLHQATRIIRLTNDIFSVKEDMAMGNISSSVIVRFLHTKDITDALLDACRELKTARESFEETVLEIAQNRKDNTLTQRFRIKADYLRRVCVGNWMWREEGFISDACRPLRNNPVEEPKHDGAQHLQSRALKDTMRENPAAYDMREIGSFTDFPKHRPDAATAPRRKSFESFDMREVNRFLASPGPDTATAPKCNIPAARDEREAEAVPTFVPHNPNTATAPKRKLSAAQDEHEAETVPAFTRPRLNAASAPENEVWTTKKEHHETWTVLKQGETGTVKETHELRTSEVTSKRAPPGSPAIGQMGYGEQQLQVDQQQGMAQGNFRNTPVPQMHLGQNMGNLGGGLSPQPVKQHRQGPVGGAPRVKKLPKRSRWTPRDENILIAHFLDGKGPTEIAKAMDKKVKRIANKLQQLRADEKLPSVRKPAS</sequence>
<reference evidence="2 3" key="1">
    <citation type="submission" date="2015-09" db="EMBL/GenBank/DDBJ databases">
        <title>Host preference determinants of Valsa canker pathogens revealed by comparative genomics.</title>
        <authorList>
            <person name="Yin Z."/>
            <person name="Huang L."/>
        </authorList>
    </citation>
    <scope>NUCLEOTIDE SEQUENCE [LARGE SCALE GENOMIC DNA]</scope>
    <source>
        <strain evidence="2 3">SXYLt</strain>
    </source>
</reference>
<dbReference type="EMBL" id="LKEB01000030">
    <property type="protein sequence ID" value="ROW09901.1"/>
    <property type="molecule type" value="Genomic_DNA"/>
</dbReference>
<organism evidence="2 3">
    <name type="scientific">Cytospora leucostoma</name>
    <dbReference type="NCBI Taxonomy" id="1230097"/>
    <lineage>
        <taxon>Eukaryota</taxon>
        <taxon>Fungi</taxon>
        <taxon>Dikarya</taxon>
        <taxon>Ascomycota</taxon>
        <taxon>Pezizomycotina</taxon>
        <taxon>Sordariomycetes</taxon>
        <taxon>Sordariomycetidae</taxon>
        <taxon>Diaporthales</taxon>
        <taxon>Cytosporaceae</taxon>
        <taxon>Cytospora</taxon>
    </lineage>
</organism>
<dbReference type="AlphaFoldDB" id="A0A423X2C8"/>
<dbReference type="InterPro" id="IPR008949">
    <property type="entry name" value="Isoprenoid_synthase_dom_sf"/>
</dbReference>